<accession>A0A4R2JRH9</accession>
<keyword evidence="2" id="KW-1185">Reference proteome</keyword>
<reference evidence="1 2" key="1">
    <citation type="submission" date="2019-03" db="EMBL/GenBank/DDBJ databases">
        <title>Genomic Encyclopedia of Type Strains, Phase IV (KMG-IV): sequencing the most valuable type-strain genomes for metagenomic binning, comparative biology and taxonomic classification.</title>
        <authorList>
            <person name="Goeker M."/>
        </authorList>
    </citation>
    <scope>NUCLEOTIDE SEQUENCE [LARGE SCALE GENOMIC DNA]</scope>
    <source>
        <strain evidence="1 2">DSM 45934</strain>
    </source>
</reference>
<protein>
    <submittedName>
        <fullName evidence="1">Uncharacterized protein</fullName>
    </submittedName>
</protein>
<dbReference type="EMBL" id="SLWS01000004">
    <property type="protein sequence ID" value="TCO59449.1"/>
    <property type="molecule type" value="Genomic_DNA"/>
</dbReference>
<sequence>MISHGMRAEQALRLAELTRELPDQHATRDERADWFEKKAEFFESVATKLGLEDQEEALKIASDSRELAQALRARAVG</sequence>
<evidence type="ECO:0000313" key="2">
    <source>
        <dbReference type="Proteomes" id="UP000295680"/>
    </source>
</evidence>
<dbReference type="AlphaFoldDB" id="A0A4R2JRH9"/>
<proteinExistence type="predicted"/>
<gene>
    <name evidence="1" type="ORF">EV192_104291</name>
</gene>
<name>A0A4R2JRH9_9PSEU</name>
<dbReference type="Proteomes" id="UP000295680">
    <property type="component" value="Unassembled WGS sequence"/>
</dbReference>
<organism evidence="1 2">
    <name type="scientific">Actinocrispum wychmicini</name>
    <dbReference type="NCBI Taxonomy" id="1213861"/>
    <lineage>
        <taxon>Bacteria</taxon>
        <taxon>Bacillati</taxon>
        <taxon>Actinomycetota</taxon>
        <taxon>Actinomycetes</taxon>
        <taxon>Pseudonocardiales</taxon>
        <taxon>Pseudonocardiaceae</taxon>
        <taxon>Actinocrispum</taxon>
    </lineage>
</organism>
<comment type="caution">
    <text evidence="1">The sequence shown here is derived from an EMBL/GenBank/DDBJ whole genome shotgun (WGS) entry which is preliminary data.</text>
</comment>
<evidence type="ECO:0000313" key="1">
    <source>
        <dbReference type="EMBL" id="TCO59449.1"/>
    </source>
</evidence>
<dbReference type="RefSeq" id="WP_132117362.1">
    <property type="nucleotide sequence ID" value="NZ_SLWS01000004.1"/>
</dbReference>